<dbReference type="Proteomes" id="UP000016932">
    <property type="component" value="Unassembled WGS sequence"/>
</dbReference>
<dbReference type="HOGENOM" id="CLU_1220152_0_0_1"/>
<gene>
    <name evidence="1" type="ORF">MYCFIDRAFT_176309</name>
</gene>
<dbReference type="KEGG" id="pfj:MYCFIDRAFT_176309"/>
<organism evidence="1 2">
    <name type="scientific">Pseudocercospora fijiensis (strain CIRAD86)</name>
    <name type="common">Black leaf streak disease fungus</name>
    <name type="synonym">Mycosphaerella fijiensis</name>
    <dbReference type="NCBI Taxonomy" id="383855"/>
    <lineage>
        <taxon>Eukaryota</taxon>
        <taxon>Fungi</taxon>
        <taxon>Dikarya</taxon>
        <taxon>Ascomycota</taxon>
        <taxon>Pezizomycotina</taxon>
        <taxon>Dothideomycetes</taxon>
        <taxon>Dothideomycetidae</taxon>
        <taxon>Mycosphaerellales</taxon>
        <taxon>Mycosphaerellaceae</taxon>
        <taxon>Pseudocercospora</taxon>
    </lineage>
</organism>
<evidence type="ECO:0000313" key="1">
    <source>
        <dbReference type="EMBL" id="EME80960.1"/>
    </source>
</evidence>
<name>M2YT86_PSEFD</name>
<evidence type="ECO:0000313" key="2">
    <source>
        <dbReference type="Proteomes" id="UP000016932"/>
    </source>
</evidence>
<reference evidence="1 2" key="1">
    <citation type="journal article" date="2012" name="PLoS Pathog.">
        <title>Diverse lifestyles and strategies of plant pathogenesis encoded in the genomes of eighteen Dothideomycetes fungi.</title>
        <authorList>
            <person name="Ohm R.A."/>
            <person name="Feau N."/>
            <person name="Henrissat B."/>
            <person name="Schoch C.L."/>
            <person name="Horwitz B.A."/>
            <person name="Barry K.W."/>
            <person name="Condon B.J."/>
            <person name="Copeland A.C."/>
            <person name="Dhillon B."/>
            <person name="Glaser F."/>
            <person name="Hesse C.N."/>
            <person name="Kosti I."/>
            <person name="LaButti K."/>
            <person name="Lindquist E.A."/>
            <person name="Lucas S."/>
            <person name="Salamov A.A."/>
            <person name="Bradshaw R.E."/>
            <person name="Ciuffetti L."/>
            <person name="Hamelin R.C."/>
            <person name="Kema G.H.J."/>
            <person name="Lawrence C."/>
            <person name="Scott J.A."/>
            <person name="Spatafora J.W."/>
            <person name="Turgeon B.G."/>
            <person name="de Wit P.J.G.M."/>
            <person name="Zhong S."/>
            <person name="Goodwin S.B."/>
            <person name="Grigoriev I.V."/>
        </authorList>
    </citation>
    <scope>NUCLEOTIDE SEQUENCE [LARGE SCALE GENOMIC DNA]</scope>
    <source>
        <strain evidence="1 2">CIRAD86</strain>
    </source>
</reference>
<proteinExistence type="predicted"/>
<accession>M2YT86</accession>
<dbReference type="VEuPathDB" id="FungiDB:MYCFIDRAFT_176309"/>
<dbReference type="AlphaFoldDB" id="M2YT86"/>
<protein>
    <submittedName>
        <fullName evidence="1">Uncharacterized protein</fullName>
    </submittedName>
</protein>
<keyword evidence="2" id="KW-1185">Reference proteome</keyword>
<sequence>MLSLTGYKQSARMLLRCSLYFAAPSSQSCGRSVVLPWIFHPYHTWHWVSENVNIVLHVAYYSSRSLLGAGSCRLVARLVPGKHACDDLSRQMSPILAMRCKYPSALIVLTVFPQLCTAVTDMIFNSAYAAILPRSVSRPFFHFQPPAVPGQGCHAEGRSCMASIFLLLRMGWTGRQMNVQRQFPEMSIVRIISSSLSAEHVKTTKTVSCNIRAIQLSYLYTPKSLKI</sequence>
<dbReference type="EMBL" id="KB446560">
    <property type="protein sequence ID" value="EME80960.1"/>
    <property type="molecule type" value="Genomic_DNA"/>
</dbReference>
<dbReference type="RefSeq" id="XP_007928295.1">
    <property type="nucleotide sequence ID" value="XM_007930104.1"/>
</dbReference>
<dbReference type="GeneID" id="19333535"/>